<evidence type="ECO:0000259" key="11">
    <source>
        <dbReference type="Pfam" id="PF16901"/>
    </source>
</evidence>
<protein>
    <recommendedName>
        <fullName evidence="9">Glycerol-3-phosphate dehydrogenase</fullName>
        <ecNumber evidence="9">1.1.5.3</ecNumber>
    </recommendedName>
</protein>
<dbReference type="Gene3D" id="3.50.50.60">
    <property type="entry name" value="FAD/NAD(P)-binding domain"/>
    <property type="match status" value="1"/>
</dbReference>
<dbReference type="SUPFAM" id="SSF54373">
    <property type="entry name" value="FAD-linked reductases, C-terminal domain"/>
    <property type="match status" value="1"/>
</dbReference>
<evidence type="ECO:0000259" key="10">
    <source>
        <dbReference type="Pfam" id="PF01266"/>
    </source>
</evidence>
<dbReference type="Pfam" id="PF01266">
    <property type="entry name" value="DAO"/>
    <property type="match status" value="1"/>
</dbReference>
<proteinExistence type="inferred from homology"/>
<dbReference type="Pfam" id="PF16901">
    <property type="entry name" value="DAO_C"/>
    <property type="match status" value="1"/>
</dbReference>
<evidence type="ECO:0000256" key="1">
    <source>
        <dbReference type="ARBA" id="ARBA00001974"/>
    </source>
</evidence>
<dbReference type="Gene3D" id="1.10.8.870">
    <property type="entry name" value="Alpha-glycerophosphate oxidase, cap domain"/>
    <property type="match status" value="1"/>
</dbReference>
<dbReference type="GO" id="GO:0046168">
    <property type="term" value="P:glycerol-3-phosphate catabolic process"/>
    <property type="evidence" value="ECO:0007669"/>
    <property type="project" value="TreeGrafter"/>
</dbReference>
<keyword evidence="5" id="KW-0319">Glycerol metabolism</keyword>
<dbReference type="PRINTS" id="PR01001">
    <property type="entry name" value="FADG3PDH"/>
</dbReference>
<keyword evidence="7 9" id="KW-0560">Oxidoreductase</keyword>
<dbReference type="PROSITE" id="PS00977">
    <property type="entry name" value="FAD_G3PDH_1"/>
    <property type="match status" value="1"/>
</dbReference>
<evidence type="ECO:0000256" key="7">
    <source>
        <dbReference type="ARBA" id="ARBA00023002"/>
    </source>
</evidence>
<feature type="domain" description="Alpha-glycerophosphate oxidase C-terminal" evidence="11">
    <location>
        <begin position="401"/>
        <end position="529"/>
    </location>
</feature>
<dbReference type="InterPro" id="IPR006076">
    <property type="entry name" value="FAD-dep_OxRdtase"/>
</dbReference>
<dbReference type="InterPro" id="IPR038299">
    <property type="entry name" value="DAO_C_sf"/>
</dbReference>
<dbReference type="PROSITE" id="PS00978">
    <property type="entry name" value="FAD_G3PDH_2"/>
    <property type="match status" value="1"/>
</dbReference>
<dbReference type="PANTHER" id="PTHR11985:SF35">
    <property type="entry name" value="ANAEROBIC GLYCEROL-3-PHOSPHATE DEHYDROGENASE SUBUNIT A"/>
    <property type="match status" value="1"/>
</dbReference>
<dbReference type="InterPro" id="IPR036188">
    <property type="entry name" value="FAD/NAD-bd_sf"/>
</dbReference>
<comment type="similarity">
    <text evidence="3 9">Belongs to the FAD-dependent glycerol-3-phosphate dehydrogenase family.</text>
</comment>
<evidence type="ECO:0000256" key="6">
    <source>
        <dbReference type="ARBA" id="ARBA00022827"/>
    </source>
</evidence>
<dbReference type="InterPro" id="IPR000447">
    <property type="entry name" value="G3P_DH_FAD-dep"/>
</dbReference>
<dbReference type="SUPFAM" id="SSF51905">
    <property type="entry name" value="FAD/NAD(P)-binding domain"/>
    <property type="match status" value="1"/>
</dbReference>
<evidence type="ECO:0000313" key="13">
    <source>
        <dbReference type="Proteomes" id="UP000248066"/>
    </source>
</evidence>
<dbReference type="PANTHER" id="PTHR11985">
    <property type="entry name" value="GLYCEROL-3-PHOSPHATE DEHYDROGENASE"/>
    <property type="match status" value="1"/>
</dbReference>
<evidence type="ECO:0000256" key="8">
    <source>
        <dbReference type="ARBA" id="ARBA00049055"/>
    </source>
</evidence>
<keyword evidence="13" id="KW-1185">Reference proteome</keyword>
<keyword evidence="4 9" id="KW-0285">Flavoprotein</keyword>
<comment type="pathway">
    <text evidence="2">Polyol metabolism; glycerol degradation via glycerol kinase pathway; glycerone phosphate from sn-glycerol 3-phosphate (aerobic route): step 1/1.</text>
</comment>
<keyword evidence="6" id="KW-0274">FAD</keyword>
<dbReference type="UniPathway" id="UPA00618">
    <property type="reaction ID" value="UER00674"/>
</dbReference>
<dbReference type="Proteomes" id="UP000248066">
    <property type="component" value="Unassembled WGS sequence"/>
</dbReference>
<dbReference type="EMBL" id="PDOF01000001">
    <property type="protein sequence ID" value="PYZ99006.1"/>
    <property type="molecule type" value="Genomic_DNA"/>
</dbReference>
<dbReference type="AlphaFoldDB" id="A0A2W0HDL9"/>
<evidence type="ECO:0000256" key="3">
    <source>
        <dbReference type="ARBA" id="ARBA00007330"/>
    </source>
</evidence>
<dbReference type="OrthoDB" id="9766796at2"/>
<evidence type="ECO:0000256" key="4">
    <source>
        <dbReference type="ARBA" id="ARBA00022630"/>
    </source>
</evidence>
<dbReference type="Gene3D" id="3.30.9.10">
    <property type="entry name" value="D-Amino Acid Oxidase, subunit A, domain 2"/>
    <property type="match status" value="1"/>
</dbReference>
<evidence type="ECO:0000256" key="5">
    <source>
        <dbReference type="ARBA" id="ARBA00022798"/>
    </source>
</evidence>
<dbReference type="GO" id="GO:0009331">
    <property type="term" value="C:glycerol-3-phosphate dehydrogenase (FAD) complex"/>
    <property type="evidence" value="ECO:0007669"/>
    <property type="project" value="UniProtKB-UniRule"/>
</dbReference>
<gene>
    <name evidence="12" type="ORF">CR205_10710</name>
</gene>
<dbReference type="GO" id="GO:0004368">
    <property type="term" value="F:glycerol-3-phosphate dehydrogenase (quinone) activity"/>
    <property type="evidence" value="ECO:0007669"/>
    <property type="project" value="UniProtKB-EC"/>
</dbReference>
<evidence type="ECO:0000256" key="9">
    <source>
        <dbReference type="RuleBase" id="RU361217"/>
    </source>
</evidence>
<organism evidence="12 13">
    <name type="scientific">Alteribacter lacisalsi</name>
    <dbReference type="NCBI Taxonomy" id="2045244"/>
    <lineage>
        <taxon>Bacteria</taxon>
        <taxon>Bacillati</taxon>
        <taxon>Bacillota</taxon>
        <taxon>Bacilli</taxon>
        <taxon>Bacillales</taxon>
        <taxon>Bacillaceae</taxon>
        <taxon>Alteribacter</taxon>
    </lineage>
</organism>
<dbReference type="GO" id="GO:0019563">
    <property type="term" value="P:glycerol catabolic process"/>
    <property type="evidence" value="ECO:0007669"/>
    <property type="project" value="UniProtKB-UniPathway"/>
</dbReference>
<dbReference type="RefSeq" id="WP_110519383.1">
    <property type="nucleotide sequence ID" value="NZ_PDOF01000001.1"/>
</dbReference>
<evidence type="ECO:0000256" key="2">
    <source>
        <dbReference type="ARBA" id="ARBA00004977"/>
    </source>
</evidence>
<accession>A0A2W0HDL9</accession>
<reference evidence="12 13" key="1">
    <citation type="submission" date="2017-10" db="EMBL/GenBank/DDBJ databases">
        <title>Bacillus sp. nov., a halophilic bacterium isolated from a Yangshapao Lake.</title>
        <authorList>
            <person name="Wang H."/>
        </authorList>
    </citation>
    <scope>NUCLEOTIDE SEQUENCE [LARGE SCALE GENOMIC DNA]</scope>
    <source>
        <strain evidence="12 13">YSP-3</strain>
    </source>
</reference>
<comment type="caution">
    <text evidence="12">The sequence shown here is derived from an EMBL/GenBank/DDBJ whole genome shotgun (WGS) entry which is preliminary data.</text>
</comment>
<comment type="cofactor">
    <cofactor evidence="1 9">
        <name>FAD</name>
        <dbReference type="ChEBI" id="CHEBI:57692"/>
    </cofactor>
</comment>
<dbReference type="InterPro" id="IPR031656">
    <property type="entry name" value="DAO_C"/>
</dbReference>
<feature type="domain" description="FAD dependent oxidoreductase" evidence="10">
    <location>
        <begin position="23"/>
        <end position="351"/>
    </location>
</feature>
<dbReference type="EC" id="1.1.5.3" evidence="9"/>
<name>A0A2W0HDL9_9BACI</name>
<comment type="catalytic activity">
    <reaction evidence="8 9">
        <text>a quinone + sn-glycerol 3-phosphate = dihydroxyacetone phosphate + a quinol</text>
        <dbReference type="Rhea" id="RHEA:18977"/>
        <dbReference type="ChEBI" id="CHEBI:24646"/>
        <dbReference type="ChEBI" id="CHEBI:57597"/>
        <dbReference type="ChEBI" id="CHEBI:57642"/>
        <dbReference type="ChEBI" id="CHEBI:132124"/>
        <dbReference type="EC" id="1.1.5.3"/>
    </reaction>
</comment>
<evidence type="ECO:0000313" key="12">
    <source>
        <dbReference type="EMBL" id="PYZ99006.1"/>
    </source>
</evidence>
<sequence>MVKPFSAIQRNAYLEEMEGQELDLLVIGGGITGAGIALDASVRGLSTGVVEMQDFAAGTSSRSTKLVHGGLRYLKQFEVKLVAEVGKERAIVYENAPHVTNPEWMLLPIYKDGTFGKAATAVGLKVYDKLAGVKRKERRNMLNKKKTLEKLPMLREDGLKGSGVYVEYKTDDARLTLEIMKEAVHRGTKAVNYTKAEELFYENGRVAGAKVTDLISGRSFNIRAKRVVNAAGPWVDELREKDGSKKGKYLYLTKGVHLVIDQSRFPLQQAAYFDTEDDGRMIFAIPRDGKTYVGTTDTYYDGRIASPRMTQQDLDYILNAANYMFPGLKLEEKDVESSWAGLRPLIHEEGKSASEISRKDETFISESGLISIAGGKLTGYRKMAERIVDMVAKDLGVKAKCTTDKIVLSGGDVGGSKGLENFLEEQTKAGVALGLSEEEAGKLVKLYGSNVKRVYEILETSGEEARHFQLPKSVFASLVYGMEEEMTVTPIDFFNRRTGALFFDIQWVRKWKTNVLNYLAYRLHWTHNQRVRFEKELEKEIAYAAHPEEKVHEDKVAQ</sequence>